<gene>
    <name evidence="1" type="ORF">ACFFIC_27670</name>
</gene>
<sequence>MMSPPTCRGLRHRGSPQTVTLTAPLAEGTYSLSAVATDAAANSFVASDALAVVVDMTAPVLAGISVTVDGSTATGPLHPGTVAAVIVTLGEAITLSSGGEAALILSNGAVLSGGAGGEDGIRWCSSTSCPPPMVLAS</sequence>
<keyword evidence="2" id="KW-1185">Reference proteome</keyword>
<reference evidence="1 2" key="1">
    <citation type="submission" date="2024-09" db="EMBL/GenBank/DDBJ databases">
        <authorList>
            <person name="Sun Q."/>
            <person name="Mori K."/>
        </authorList>
    </citation>
    <scope>NUCLEOTIDE SEQUENCE [LARGE SCALE GENOMIC DNA]</scope>
    <source>
        <strain evidence="1 2">CCM 7468</strain>
    </source>
</reference>
<dbReference type="RefSeq" id="WP_377056537.1">
    <property type="nucleotide sequence ID" value="NZ_JBHLVZ010000101.1"/>
</dbReference>
<dbReference type="Gene3D" id="2.60.40.10">
    <property type="entry name" value="Immunoglobulins"/>
    <property type="match status" value="1"/>
</dbReference>
<organism evidence="1 2">
    <name type="scientific">Muricoccus vinaceus</name>
    <dbReference type="NCBI Taxonomy" id="424704"/>
    <lineage>
        <taxon>Bacteria</taxon>
        <taxon>Pseudomonadati</taxon>
        <taxon>Pseudomonadota</taxon>
        <taxon>Alphaproteobacteria</taxon>
        <taxon>Acetobacterales</taxon>
        <taxon>Roseomonadaceae</taxon>
        <taxon>Muricoccus</taxon>
    </lineage>
</organism>
<dbReference type="Proteomes" id="UP001589789">
    <property type="component" value="Unassembled WGS sequence"/>
</dbReference>
<evidence type="ECO:0000313" key="1">
    <source>
        <dbReference type="EMBL" id="MFC0389293.1"/>
    </source>
</evidence>
<accession>A0ABV6J389</accession>
<name>A0ABV6J389_9PROT</name>
<evidence type="ECO:0008006" key="3">
    <source>
        <dbReference type="Google" id="ProtNLM"/>
    </source>
</evidence>
<dbReference type="InterPro" id="IPR013783">
    <property type="entry name" value="Ig-like_fold"/>
</dbReference>
<proteinExistence type="predicted"/>
<evidence type="ECO:0000313" key="2">
    <source>
        <dbReference type="Proteomes" id="UP001589789"/>
    </source>
</evidence>
<comment type="caution">
    <text evidence="1">The sequence shown here is derived from an EMBL/GenBank/DDBJ whole genome shotgun (WGS) entry which is preliminary data.</text>
</comment>
<dbReference type="EMBL" id="JBHLVZ010000101">
    <property type="protein sequence ID" value="MFC0389293.1"/>
    <property type="molecule type" value="Genomic_DNA"/>
</dbReference>
<protein>
    <recommendedName>
        <fullName evidence="3">Bacterial Ig-like domain-containing protein</fullName>
    </recommendedName>
</protein>